<dbReference type="InterPro" id="IPR004474">
    <property type="entry name" value="LytR_CpsA_psr"/>
</dbReference>
<dbReference type="EMBL" id="LPWH01000006">
    <property type="protein sequence ID" value="POR04782.1"/>
    <property type="molecule type" value="Genomic_DNA"/>
</dbReference>
<accession>A0A2S4JZ36</accession>
<evidence type="ECO:0000313" key="4">
    <source>
        <dbReference type="EMBL" id="POR04782.1"/>
    </source>
</evidence>
<comment type="similarity">
    <text evidence="1">Belongs to the LytR/CpsA/Psr (LCP) family.</text>
</comment>
<dbReference type="NCBIfam" id="TIGR00350">
    <property type="entry name" value="lytR_cpsA_psr"/>
    <property type="match status" value="1"/>
</dbReference>
<gene>
    <name evidence="4" type="ORF">AU468_02480</name>
</gene>
<name>A0A2S4JZ36_9SPIO</name>
<evidence type="ECO:0000313" key="5">
    <source>
        <dbReference type="Proteomes" id="UP000237350"/>
    </source>
</evidence>
<reference evidence="5" key="1">
    <citation type="submission" date="2015-12" db="EMBL/GenBank/DDBJ databases">
        <authorList>
            <person name="Lodha T.D."/>
            <person name="Chintalapati S."/>
            <person name="Chintalapati V.R."/>
            <person name="Sravanthi T."/>
        </authorList>
    </citation>
    <scope>NUCLEOTIDE SEQUENCE [LARGE SCALE GENOMIC DNA]</scope>
    <source>
        <strain evidence="5">JC133</strain>
    </source>
</reference>
<comment type="caution">
    <text evidence="4">The sequence shown here is derived from an EMBL/GenBank/DDBJ whole genome shotgun (WGS) entry which is preliminary data.</text>
</comment>
<proteinExistence type="inferred from homology"/>
<dbReference type="PANTHER" id="PTHR33392:SF6">
    <property type="entry name" value="POLYISOPRENYL-TEICHOIC ACID--PEPTIDOGLYCAN TEICHOIC ACID TRANSFERASE TAGU"/>
    <property type="match status" value="1"/>
</dbReference>
<feature type="region of interest" description="Disordered" evidence="2">
    <location>
        <begin position="229"/>
        <end position="273"/>
    </location>
</feature>
<feature type="compositionally biased region" description="Polar residues" evidence="2">
    <location>
        <begin position="238"/>
        <end position="252"/>
    </location>
</feature>
<sequence length="639" mass="71499">MFMKSLTARSRTVLVSLLLLLGLLVITMAVTTLAHRTARLQQQLDSLSRNLGSEVERQNQRGHLLENNQRLATTHLQEVRSLMNLPTANFRFSLDDTGQDTGQGDEEDLLLRGLDRIAVHHEREALHQELEELFAPEGALTETVREQNLTLIPGERRGLWTITDATDQTAPLPPLITIHVSGNAPPAQAVIEALGGASRSVSYATSRDERQRHIADALEDLLPQAREHRSTLADGTPGQDSPDATGQDSPTGSELPPDEAAREDLRARAASPRVQDWLQEQDLDFSLEPRETLDFHVFDITTREAGDTGATRLGSLAVLKHSGEIYLLDQEDVMITGLKTLGKELDAFHTPRVSSPEDALALPENFPPGFRGGSHRDGTNILLIGTHETKADSIMLLYLSPDRTISIVSIPRDLYYQGRKLSDHYEIYGARPFLARITEIIGREIDAYVSIDMYAFIEVVDILGGITLTLEEPLRDPTYRVRDNGTWDTLFFPAGTHTLSGVEALRIARSRATTTDFGRSSRQHDILEALRRRINTLHAGNLSQVYQLIQTLASYVETDLTPWEITQFFLAYRNAPITNRSGMTYYNVLYSTYSNVHYEGITLAEAEARENFFMGLWILLPRGGNWDVVRWFVDENTAP</sequence>
<organism evidence="4 5">
    <name type="scientific">Alkalispirochaeta sphaeroplastigenens</name>
    <dbReference type="NCBI Taxonomy" id="1187066"/>
    <lineage>
        <taxon>Bacteria</taxon>
        <taxon>Pseudomonadati</taxon>
        <taxon>Spirochaetota</taxon>
        <taxon>Spirochaetia</taxon>
        <taxon>Spirochaetales</taxon>
        <taxon>Spirochaetaceae</taxon>
        <taxon>Alkalispirochaeta</taxon>
    </lineage>
</organism>
<evidence type="ECO:0000259" key="3">
    <source>
        <dbReference type="Pfam" id="PF03816"/>
    </source>
</evidence>
<protein>
    <recommendedName>
        <fullName evidence="3">Cell envelope-related transcriptional attenuator domain-containing protein</fullName>
    </recommendedName>
</protein>
<evidence type="ECO:0000256" key="1">
    <source>
        <dbReference type="ARBA" id="ARBA00006068"/>
    </source>
</evidence>
<dbReference type="AlphaFoldDB" id="A0A2S4JZ36"/>
<dbReference type="InterPro" id="IPR050922">
    <property type="entry name" value="LytR/CpsA/Psr_CW_biosynth"/>
</dbReference>
<keyword evidence="5" id="KW-1185">Reference proteome</keyword>
<evidence type="ECO:0000256" key="2">
    <source>
        <dbReference type="SAM" id="MobiDB-lite"/>
    </source>
</evidence>
<dbReference type="PANTHER" id="PTHR33392">
    <property type="entry name" value="POLYISOPRENYL-TEICHOIC ACID--PEPTIDOGLYCAN TEICHOIC ACID TRANSFERASE TAGU"/>
    <property type="match status" value="1"/>
</dbReference>
<dbReference type="Pfam" id="PF03816">
    <property type="entry name" value="LytR_cpsA_psr"/>
    <property type="match status" value="1"/>
</dbReference>
<dbReference type="Gene3D" id="3.40.630.190">
    <property type="entry name" value="LCP protein"/>
    <property type="match status" value="1"/>
</dbReference>
<feature type="domain" description="Cell envelope-related transcriptional attenuator" evidence="3">
    <location>
        <begin position="391"/>
        <end position="534"/>
    </location>
</feature>
<dbReference type="Proteomes" id="UP000237350">
    <property type="component" value="Unassembled WGS sequence"/>
</dbReference>